<feature type="compositionally biased region" description="Basic and acidic residues" evidence="1">
    <location>
        <begin position="302"/>
        <end position="326"/>
    </location>
</feature>
<sequence length="398" mass="45142">MSSDDIHVEPHVLKFINENDESVSRRPIDPVSPSTPPLKLAFRKLSEPAHKSSSPIKPILKSKGSVPDTNPSTQKDPRRLRTSAVQSNVPLRFASRKAPPAVDATPIQEVMINYTASYESDKELFYTPGSVKDDTGEGANKDYLTSRQKSTTQTDRQSENFFKGPPAPLPTPTLRTSFSQDVPYQGYPLTPRNTFRGRRTPPIVDELDHKRNSGQFPSRQSFTFSPPPETPSPSEFPLPPSLPKASKDGNATQSASTTQQTGPKNNVSSRRLSWHPTFKRRSVLKTTPERPEPTRLSSKRKSNSEAELSTKRRKVVKFDLPPDHKQHPPMKRRPTPYYEPLSARIKRFFRSLIAPFVKTEEEKEQERAHKEAKKAAKRARKEREELEDSFKNFDDTFD</sequence>
<proteinExistence type="predicted"/>
<dbReference type="Proteomes" id="UP000757232">
    <property type="component" value="Unassembled WGS sequence"/>
</dbReference>
<gene>
    <name evidence="2" type="ORF">A7U60_g6889</name>
</gene>
<feature type="compositionally biased region" description="Low complexity" evidence="1">
    <location>
        <begin position="51"/>
        <end position="63"/>
    </location>
</feature>
<feature type="region of interest" description="Disordered" evidence="1">
    <location>
        <begin position="129"/>
        <end position="337"/>
    </location>
</feature>
<organism evidence="2 3">
    <name type="scientific">Sanghuangporus baumii</name>
    <name type="common">Phellinus baumii</name>
    <dbReference type="NCBI Taxonomy" id="108892"/>
    <lineage>
        <taxon>Eukaryota</taxon>
        <taxon>Fungi</taxon>
        <taxon>Dikarya</taxon>
        <taxon>Basidiomycota</taxon>
        <taxon>Agaricomycotina</taxon>
        <taxon>Agaricomycetes</taxon>
        <taxon>Hymenochaetales</taxon>
        <taxon>Hymenochaetaceae</taxon>
        <taxon>Sanghuangporus</taxon>
    </lineage>
</organism>
<reference evidence="2" key="1">
    <citation type="submission" date="2016-06" db="EMBL/GenBank/DDBJ databases">
        <title>Draft Genome sequence of the fungus Inonotus baumii.</title>
        <authorList>
            <person name="Zhu H."/>
            <person name="Lin W."/>
        </authorList>
    </citation>
    <scope>NUCLEOTIDE SEQUENCE</scope>
    <source>
        <strain evidence="2">821</strain>
    </source>
</reference>
<name>A0A9Q5HUA4_SANBA</name>
<dbReference type="EMBL" id="LNZH02000205">
    <property type="protein sequence ID" value="OCB85994.1"/>
    <property type="molecule type" value="Genomic_DNA"/>
</dbReference>
<evidence type="ECO:0000313" key="3">
    <source>
        <dbReference type="Proteomes" id="UP000757232"/>
    </source>
</evidence>
<accession>A0A9Q5HUA4</accession>
<feature type="compositionally biased region" description="Polar residues" evidence="1">
    <location>
        <begin position="143"/>
        <end position="155"/>
    </location>
</feature>
<keyword evidence="3" id="KW-1185">Reference proteome</keyword>
<feature type="compositionally biased region" description="Polar residues" evidence="1">
    <location>
        <begin position="262"/>
        <end position="271"/>
    </location>
</feature>
<feature type="region of interest" description="Disordered" evidence="1">
    <location>
        <begin position="16"/>
        <end position="92"/>
    </location>
</feature>
<dbReference type="AlphaFoldDB" id="A0A9Q5HUA4"/>
<comment type="caution">
    <text evidence="2">The sequence shown here is derived from an EMBL/GenBank/DDBJ whole genome shotgun (WGS) entry which is preliminary data.</text>
</comment>
<evidence type="ECO:0000256" key="1">
    <source>
        <dbReference type="SAM" id="MobiDB-lite"/>
    </source>
</evidence>
<feature type="compositionally biased region" description="Basic and acidic residues" evidence="1">
    <location>
        <begin position="359"/>
        <end position="369"/>
    </location>
</feature>
<feature type="compositionally biased region" description="Pro residues" evidence="1">
    <location>
        <begin position="225"/>
        <end position="242"/>
    </location>
</feature>
<protein>
    <submittedName>
        <fullName evidence="2">Uncharacterized protein</fullName>
    </submittedName>
</protein>
<feature type="compositionally biased region" description="Basic residues" evidence="1">
    <location>
        <begin position="370"/>
        <end position="380"/>
    </location>
</feature>
<dbReference type="OrthoDB" id="10611308at2759"/>
<feature type="compositionally biased region" description="Basic and acidic residues" evidence="1">
    <location>
        <begin position="381"/>
        <end position="398"/>
    </location>
</feature>
<feature type="region of interest" description="Disordered" evidence="1">
    <location>
        <begin position="359"/>
        <end position="398"/>
    </location>
</feature>
<feature type="compositionally biased region" description="Low complexity" evidence="1">
    <location>
        <begin position="251"/>
        <end position="261"/>
    </location>
</feature>
<evidence type="ECO:0000313" key="2">
    <source>
        <dbReference type="EMBL" id="OCB85994.1"/>
    </source>
</evidence>